<keyword evidence="2" id="KW-0444">Lipid biosynthesis</keyword>
<dbReference type="PANTHER" id="PTHR11728:SF1">
    <property type="entry name" value="GLYCEROL-3-PHOSPHATE DEHYDROGENASE [NAD(+)] 2, CHLOROPLASTIC"/>
    <property type="match status" value="1"/>
</dbReference>
<dbReference type="Pfam" id="PF07479">
    <property type="entry name" value="NAD_Gly3P_dh_C"/>
    <property type="match status" value="1"/>
</dbReference>
<evidence type="ECO:0000256" key="5">
    <source>
        <dbReference type="ARBA" id="ARBA00023209"/>
    </source>
</evidence>
<dbReference type="InterPro" id="IPR008927">
    <property type="entry name" value="6-PGluconate_DH-like_C_sf"/>
</dbReference>
<dbReference type="EMBL" id="CP110343">
    <property type="protein sequence ID" value="WPX97834.1"/>
    <property type="molecule type" value="Genomic_DNA"/>
</dbReference>
<dbReference type="PIRSF" id="PIRSF000114">
    <property type="entry name" value="Glycerol-3-P_dh"/>
    <property type="match status" value="1"/>
</dbReference>
<proteinExistence type="inferred from homology"/>
<dbReference type="Gene3D" id="1.10.1040.10">
    <property type="entry name" value="N-(1-d-carboxylethyl)-l-norvaline Dehydrogenase, domain 2"/>
    <property type="match status" value="1"/>
</dbReference>
<dbReference type="SUPFAM" id="SSF51735">
    <property type="entry name" value="NAD(P)-binding Rossmann-fold domains"/>
    <property type="match status" value="1"/>
</dbReference>
<dbReference type="Pfam" id="PF01210">
    <property type="entry name" value="NAD_Gly3P_dh_N"/>
    <property type="match status" value="1"/>
</dbReference>
<evidence type="ECO:0000313" key="9">
    <source>
        <dbReference type="EMBL" id="WPX97834.1"/>
    </source>
</evidence>
<organism evidence="9 10">
    <name type="scientific">Candidatus Fokinia crypta</name>
    <dbReference type="NCBI Taxonomy" id="1920990"/>
    <lineage>
        <taxon>Bacteria</taxon>
        <taxon>Pseudomonadati</taxon>
        <taxon>Pseudomonadota</taxon>
        <taxon>Alphaproteobacteria</taxon>
        <taxon>Rickettsiales</taxon>
        <taxon>Candidatus Midichloriaceae</taxon>
        <taxon>Candidatus Fokinia</taxon>
    </lineage>
</organism>
<keyword evidence="4" id="KW-0443">Lipid metabolism</keyword>
<evidence type="ECO:0000259" key="7">
    <source>
        <dbReference type="Pfam" id="PF01210"/>
    </source>
</evidence>
<evidence type="ECO:0000313" key="10">
    <source>
        <dbReference type="Proteomes" id="UP001325140"/>
    </source>
</evidence>
<dbReference type="InterPro" id="IPR036291">
    <property type="entry name" value="NAD(P)-bd_dom_sf"/>
</dbReference>
<evidence type="ECO:0000256" key="3">
    <source>
        <dbReference type="ARBA" id="ARBA00023002"/>
    </source>
</evidence>
<keyword evidence="6" id="KW-1208">Phospholipid metabolism</keyword>
<evidence type="ECO:0000256" key="2">
    <source>
        <dbReference type="ARBA" id="ARBA00022516"/>
    </source>
</evidence>
<protein>
    <submittedName>
        <fullName evidence="9">NAD(P)-dependent glycerol-3-phosphate dehydrogenase</fullName>
    </submittedName>
</protein>
<comment type="similarity">
    <text evidence="1">Belongs to the NAD-dependent glycerol-3-phosphate dehydrogenase family.</text>
</comment>
<evidence type="ECO:0000256" key="6">
    <source>
        <dbReference type="ARBA" id="ARBA00023264"/>
    </source>
</evidence>
<keyword evidence="10" id="KW-1185">Reference proteome</keyword>
<dbReference type="InterPro" id="IPR006109">
    <property type="entry name" value="G3P_DH_NAD-dep_C"/>
</dbReference>
<accession>A0ABZ0UQ55</accession>
<dbReference type="PANTHER" id="PTHR11728">
    <property type="entry name" value="GLYCEROL-3-PHOSPHATE DEHYDROGENASE"/>
    <property type="match status" value="1"/>
</dbReference>
<gene>
    <name evidence="9" type="ORF">Fokcrypt_00356</name>
</gene>
<keyword evidence="3" id="KW-0560">Oxidoreductase</keyword>
<evidence type="ECO:0000256" key="4">
    <source>
        <dbReference type="ARBA" id="ARBA00023098"/>
    </source>
</evidence>
<dbReference type="InterPro" id="IPR013328">
    <property type="entry name" value="6PGD_dom2"/>
</dbReference>
<dbReference type="SUPFAM" id="SSF48179">
    <property type="entry name" value="6-phosphogluconate dehydrogenase C-terminal domain-like"/>
    <property type="match status" value="1"/>
</dbReference>
<name>A0ABZ0UQ55_9RICK</name>
<dbReference type="Gene3D" id="3.40.50.720">
    <property type="entry name" value="NAD(P)-binding Rossmann-like Domain"/>
    <property type="match status" value="1"/>
</dbReference>
<feature type="domain" description="Glycerol-3-phosphate dehydrogenase NAD-dependent C-terminal" evidence="8">
    <location>
        <begin position="176"/>
        <end position="332"/>
    </location>
</feature>
<sequence length="336" mass="37800">MHKERINSVNIIGGGMWGLALAATMQRNDINVQLFCHSIQNTSVRIHEYCNDITFSLLHLGKLKGKVGNTLNFIVLPAQTIRAFISEYKEEYDENSGIVICSKGIEKDTGLFLSEIISEEIGLKVPLGVLAGPNFSIDVLNGIHTSTTISSTDLNLKKNTLKVLSSNSFTLEESNDLIGSQLCSALKNIYAIGAGFTYFQYIREKYGIENIAKAENAIRDNLIDYSNLLASFLTDSFREFREIFKALCDIEHIDTTFNYCGIGDFLLSCSSSKSRNFQLGYHTGLSTLNYKPSYNREIHLSEGYFSIQGLINRMLKYDIEYKKYKILNSIVELMAF</sequence>
<dbReference type="Proteomes" id="UP001325140">
    <property type="component" value="Chromosome"/>
</dbReference>
<keyword evidence="5" id="KW-0594">Phospholipid biosynthesis</keyword>
<dbReference type="InterPro" id="IPR006168">
    <property type="entry name" value="G3P_DH_NAD-dep"/>
</dbReference>
<reference evidence="9" key="1">
    <citation type="submission" date="2022-10" db="EMBL/GenBank/DDBJ databases">
        <title>Host association and intracellularity evolved multiple times independently in the Rickettsiales.</title>
        <authorList>
            <person name="Castelli M."/>
            <person name="Nardi T."/>
            <person name="Gammuto L."/>
            <person name="Bellinzona G."/>
            <person name="Sabaneyeva E."/>
            <person name="Potekhin A."/>
            <person name="Serra V."/>
            <person name="Petroni G."/>
            <person name="Sassera D."/>
        </authorList>
    </citation>
    <scope>NUCLEOTIDE SEQUENCE [LARGE SCALE GENOMIC DNA]</scope>
    <source>
        <strain evidence="9">US_Bl 11III1</strain>
    </source>
</reference>
<dbReference type="InterPro" id="IPR011128">
    <property type="entry name" value="G3P_DH_NAD-dep_N"/>
</dbReference>
<feature type="domain" description="Glycerol-3-phosphate dehydrogenase NAD-dependent N-terminal" evidence="7">
    <location>
        <begin position="9"/>
        <end position="155"/>
    </location>
</feature>
<dbReference type="RefSeq" id="WP_323722483.1">
    <property type="nucleotide sequence ID" value="NZ_CP110343.1"/>
</dbReference>
<evidence type="ECO:0000256" key="1">
    <source>
        <dbReference type="ARBA" id="ARBA00011009"/>
    </source>
</evidence>
<evidence type="ECO:0000259" key="8">
    <source>
        <dbReference type="Pfam" id="PF07479"/>
    </source>
</evidence>